<accession>A0ACB8TWE7</accession>
<proteinExistence type="predicted"/>
<keyword evidence="2" id="KW-1185">Reference proteome</keyword>
<reference evidence="1" key="1">
    <citation type="journal article" date="2021" name="Environ. Microbiol.">
        <title>Gene family expansions and transcriptome signatures uncover fungal adaptations to wood decay.</title>
        <authorList>
            <person name="Hage H."/>
            <person name="Miyauchi S."/>
            <person name="Viragh M."/>
            <person name="Drula E."/>
            <person name="Min B."/>
            <person name="Chaduli D."/>
            <person name="Navarro D."/>
            <person name="Favel A."/>
            <person name="Norest M."/>
            <person name="Lesage-Meessen L."/>
            <person name="Balint B."/>
            <person name="Merenyi Z."/>
            <person name="de Eugenio L."/>
            <person name="Morin E."/>
            <person name="Martinez A.T."/>
            <person name="Baldrian P."/>
            <person name="Stursova M."/>
            <person name="Martinez M.J."/>
            <person name="Novotny C."/>
            <person name="Magnuson J.K."/>
            <person name="Spatafora J.W."/>
            <person name="Maurice S."/>
            <person name="Pangilinan J."/>
            <person name="Andreopoulos W."/>
            <person name="LaButti K."/>
            <person name="Hundley H."/>
            <person name="Na H."/>
            <person name="Kuo A."/>
            <person name="Barry K."/>
            <person name="Lipzen A."/>
            <person name="Henrissat B."/>
            <person name="Riley R."/>
            <person name="Ahrendt S."/>
            <person name="Nagy L.G."/>
            <person name="Grigoriev I.V."/>
            <person name="Martin F."/>
            <person name="Rosso M.N."/>
        </authorList>
    </citation>
    <scope>NUCLEOTIDE SEQUENCE</scope>
    <source>
        <strain evidence="1">CBS 384.51</strain>
    </source>
</reference>
<gene>
    <name evidence="1" type="ORF">BDY19DRAFT_961714</name>
</gene>
<protein>
    <submittedName>
        <fullName evidence="1">Cysteine proteinase</fullName>
    </submittedName>
</protein>
<evidence type="ECO:0000313" key="1">
    <source>
        <dbReference type="EMBL" id="KAI0086174.1"/>
    </source>
</evidence>
<dbReference type="EMBL" id="MU274925">
    <property type="protein sequence ID" value="KAI0086174.1"/>
    <property type="molecule type" value="Genomic_DNA"/>
</dbReference>
<sequence length="1171" mass="132799">MPPKRLRRASPASQGLSAGERLKRTKLGHDQLAWAWVGTEVTNEAHITQEHRLATCGFSDSSIFSFCSNKYLKAAVKAKESPVADGELDDDIIVVSDDDTPNCSAKSCKNNPNCLNYLGQEKWENEEKARDAYFKASDLGPNPKDESRNGKTPVGLKNLGATCYANAFLQVWFQDIPFRTGVFNCQRSQSEEKLEESPIFQLQVTFAAMQSSNLSAFNPVKLVESLKLRTTEQQDAQEFSKLFMAHLDTEFKKQSDPQLTSLIADQFQGKQVYATICSQCHKRSEREAEFLEIEVNLANNAKLEERIEAMLEPETLNGDNQYFCSRCESLRDAQRQTELTELPPVLHFSLLRFVYDFTTMERKKSKQLISFPHTLDMSKYTTTRRTGRSVPEVSPKYHLRGILQHKGPSAYHGHYEAQIFDVATQAWYQFNDETVTKIDSLTPDAKAASKINRTGSQPIKPGKSQTKLKANSSKKKVVEVDSDIEILDGPISAKMHSPSTPDKTHISSRDAYMLIYARSPSSNESNGTQGTTTITCKRESASSLQGTIYPTLPDRALQVVQEIDARHVQSCEDYVLKLQDAENRFQNIRQRVMSIYRSWQLSNNAENSVVLSRKALERWLSHHLNSRSTDEKDNQCDEMEIDSGPTIFSSSDIVCEHGKLDPGEVSNMKRVTQNAFDRMVAEDECQFDPTLGPLDVCEECVKDSFKERLYQVEHPRLVSLFDEISSVEDDHRGYWVSKLWLKDWRLAKPKMHNRSREDPPPNDPEYESHVCCEHEGLTPNSMSRRRISQEAYEILKSLFPEWTTLSTDDEVCAVCEALIHISKEDKRGARIQAEEEKAKLKHMHDSALTGSIMFLEHAPCALVPAPFIRKWKQWLFRPAELPRPESIDNGQFICQHGLLVLNPNDADDLDNRVAVITRSDWDILQGLYPAGPLISLEYDGDQWTHSLDVCEECRKDKRYNFDVIELTVCILVADDPDPTPETYAARTSEKSKLVQQTLITYGSRRGGAVRQSKRIRQVKESGRKRKFGVLRNMTLRELKILIQDQMDIPTISQRLYYQGLELDDNEATIDSLGVLAGDSMDLREQAEDADLLDSNSESESRQRKRRREEGQGFEGTLLGNGGHMSSGHSSQHEDDPEPGEFESGPRCPACTFQNTHETLACAMCDTMFHSL</sequence>
<name>A0ACB8TWE7_9APHY</name>
<comment type="caution">
    <text evidence="1">The sequence shown here is derived from an EMBL/GenBank/DDBJ whole genome shotgun (WGS) entry which is preliminary data.</text>
</comment>
<organism evidence="1 2">
    <name type="scientific">Irpex rosettiformis</name>
    <dbReference type="NCBI Taxonomy" id="378272"/>
    <lineage>
        <taxon>Eukaryota</taxon>
        <taxon>Fungi</taxon>
        <taxon>Dikarya</taxon>
        <taxon>Basidiomycota</taxon>
        <taxon>Agaricomycotina</taxon>
        <taxon>Agaricomycetes</taxon>
        <taxon>Polyporales</taxon>
        <taxon>Irpicaceae</taxon>
        <taxon>Irpex</taxon>
    </lineage>
</organism>
<dbReference type="Proteomes" id="UP001055072">
    <property type="component" value="Unassembled WGS sequence"/>
</dbReference>
<evidence type="ECO:0000313" key="2">
    <source>
        <dbReference type="Proteomes" id="UP001055072"/>
    </source>
</evidence>